<dbReference type="AlphaFoldDB" id="A0A5E7A8F3"/>
<evidence type="ECO:0000313" key="2">
    <source>
        <dbReference type="Proteomes" id="UP000381093"/>
    </source>
</evidence>
<accession>A0A5E7A8F3</accession>
<evidence type="ECO:0000313" key="1">
    <source>
        <dbReference type="EMBL" id="VVN75216.1"/>
    </source>
</evidence>
<protein>
    <submittedName>
        <fullName evidence="1">Uncharacterized protein</fullName>
    </submittedName>
</protein>
<proteinExistence type="predicted"/>
<organism evidence="1 2">
    <name type="scientific">Pseudomonas fluorescens</name>
    <dbReference type="NCBI Taxonomy" id="294"/>
    <lineage>
        <taxon>Bacteria</taxon>
        <taxon>Pseudomonadati</taxon>
        <taxon>Pseudomonadota</taxon>
        <taxon>Gammaproteobacteria</taxon>
        <taxon>Pseudomonadales</taxon>
        <taxon>Pseudomonadaceae</taxon>
        <taxon>Pseudomonas</taxon>
    </lineage>
</organism>
<dbReference type="Proteomes" id="UP000381093">
    <property type="component" value="Unassembled WGS sequence"/>
</dbReference>
<sequence>MKCKAYAGIGAKSISYASKSAYVGVCDRCRTRDKCSSKNNFFHFYHPKEALEKSSFSQPTKSNNS</sequence>
<dbReference type="EMBL" id="CABVHW010000001">
    <property type="protein sequence ID" value="VVN75216.1"/>
    <property type="molecule type" value="Genomic_DNA"/>
</dbReference>
<gene>
    <name evidence="1" type="ORF">PS710_00699</name>
</gene>
<reference evidence="1 2" key="1">
    <citation type="submission" date="2019-09" db="EMBL/GenBank/DDBJ databases">
        <authorList>
            <person name="Chandra G."/>
            <person name="Truman W A."/>
        </authorList>
    </citation>
    <scope>NUCLEOTIDE SEQUENCE [LARGE SCALE GENOMIC DNA]</scope>
    <source>
        <strain evidence="1">PS710</strain>
    </source>
</reference>
<name>A0A5E7A8F3_PSEFL</name>